<feature type="chain" id="PRO_5021029868" evidence="2">
    <location>
        <begin position="19"/>
        <end position="1912"/>
    </location>
</feature>
<dbReference type="Pfam" id="PF18962">
    <property type="entry name" value="Por_Secre_tail"/>
    <property type="match status" value="1"/>
</dbReference>
<feature type="domain" description="Fibronectin type-III" evidence="3">
    <location>
        <begin position="264"/>
        <end position="350"/>
    </location>
</feature>
<dbReference type="NCBIfam" id="NF041518">
    <property type="entry name" value="choice_anch_Q"/>
    <property type="match status" value="2"/>
</dbReference>
<evidence type="ECO:0000256" key="2">
    <source>
        <dbReference type="SAM" id="SignalP"/>
    </source>
</evidence>
<keyword evidence="5" id="KW-1185">Reference proteome</keyword>
<name>A0A4R2NTP1_9FLAO</name>
<dbReference type="InterPro" id="IPR013378">
    <property type="entry name" value="InlB-like_B-rpt"/>
</dbReference>
<comment type="caution">
    <text evidence="4">The sequence shown here is derived from an EMBL/GenBank/DDBJ whole genome shotgun (WGS) entry which is preliminary data.</text>
</comment>
<dbReference type="InterPro" id="IPR044060">
    <property type="entry name" value="Bacterial_rp_domain"/>
</dbReference>
<dbReference type="Pfam" id="PF18998">
    <property type="entry name" value="Flg_new_2"/>
    <property type="match status" value="9"/>
</dbReference>
<evidence type="ECO:0000256" key="1">
    <source>
        <dbReference type="ARBA" id="ARBA00022729"/>
    </source>
</evidence>
<feature type="signal peptide" evidence="2">
    <location>
        <begin position="1"/>
        <end position="18"/>
    </location>
</feature>
<evidence type="ECO:0000259" key="3">
    <source>
        <dbReference type="PROSITE" id="PS50853"/>
    </source>
</evidence>
<sequence length="1912" mass="202178">MKLKLLYLLFFITTISYAQIPTSGLSASYDFTNGSFIDQANGNNFTQTGSSLLLANDRFISANNAIQLNGDYLTRSDVNFGGSTNTFSITWSFWVKTTTDNTDVKTIIDDSSRNTVAGFDGDDVGYYIYLRSGNIGLSSRYYEGSFVVPTQGKGYGHLHPNYVADGNWHHIVVTFNPTLISGVQRMNSTIYVDGIANSKSSIETPIVTSPNTNGNVTIANSRTNHLSSPNIYEDELDDILAYNRVLTSNEVEQIRDIGNFCFKPNSNLISASNITQNSADVTITGNDTYDLAYHKVSEPFSSATIISNVSNGVQSLTGLDTFTEYYVYLREQCTVTTDWSDSVLFKTERPLGRIYVNANATGNNNGLDWANAYNSLQDALSDVQPTEEIWVAQGTYSPDASDRSISFTITQDDVKLYGGFNGTESNLSDRDYLVNETILSGDLQGNDDTTLEFVNTTRNDNSYNIVTVNANNFQIDGFTISDAHANGSTGTQQSGGAIFKGYTVANLNVYNCKLKNNVAIGAASAIFSRYDTSGTLKVYSCSFENNLARHGTTIYFYTSTGNTINAEVVNSLFNGNIAKDNGATKGYAGSAGWFRAIGSGSTANCLLLNNTYSGNQDLGTTTGLNNFNRATVGLTYTSGTLNADVSGCIFWGNTTSGGATTRSIAEMSQNFGQNILVDKSIDQGGFASIAPVNVTNSLSSDPLFVNASSNDFSLQSGSPAIDSGDGSKLPFTISKDVVGNPRIYNGQIDMGAVEQACSGSCYTLTINIVGEGTVSNNGNLLNSVSVFNANEVLSLEPSADFAYAFSEWTGDATGTANPLPVTMDSDKTITVNFVQAPVYVDIDATGSNNGSSWANAFTDLQSALSAVNASSSATSIWIAEGRYTPATSGRTNSFIITKENLEIYGGFNGTETDLSQRDVTTYTTILSGDLSNNDTSNAMTHPTRTDNTYNVVKLNANNVTLDGLTIRDGHANNNPNDDTNNGSGILVSDTVNGFNLKNCTISNNVSRAGGAVLAFFNSDAAVTIENCHFDSNRARYGSGLYLLVDNNRTVTLDITNSLFTNNSSEKFTNTELGYTGSSAWIRATGTQSNLTTTITNCTFAKNSDIGTEPTSQRGTLALSRRTDGNSTHNVTINNTIIYNNTGAGGSVTNDVNRGHTSLPNQVLVNNSIGELNFSLLPSGNLTNTSNSDPLFSDLANNDFTLQLGSPAINSGDNSKIPSSVTTDLSGNNRIFDTTVDMGAYESAIVPFTLTINAANGSVSTNPNPTGGVYANGTVVTLTATPDAGYQFDGWSGDATGTTNPLDITMDADKTVTALFSPIQRTLTINATNGSVSTNPNPTSGTYDNGTVVTLTATPDAGYQFDGWSGDASGTTNPLDITMDADKTVTALFSPIQRTLTINATDGSVAVAPNSGTGTYDDGSVLTLTATPDAGYEFTGWSGDASGTTNPLNITMDADKTVTANFSPIQRTLAVNATNGSVAVAPNSGTGTYDDGSVLTLTAIPDAGFEFTGWSGDASGTTNPLNITMDADKTVTANFSPIQRTLTINAINGSVTVAPNSGTGTYDDGSVLTLTAIPDAGFEFTGWSGDANGATNPLDITMDADKTVTANFSPIQRTLTVNATNGSVAVAPNSGTGTYDNGTVVTLTATPNAGYEFTGWSGDASGTTNPLDITMDADKTVTANFSPIQRALTINATNGSIAVSPNSGTGMYDDGSVLTLTATPDAGYQFDGWSGDASGTINPLDITMDADKTVTANFSPIQRTLTINAANGSVTASPNPVNGTYDNGTVVTLTATPDSGYQFDSWSGDVSGSTNQITITMDTDKTVTATFSVTLGVNEEQFKIPFKLYPNPVKDVLHIDSEEDVKKIKIYNAIGREVIIIKSFEEDTINVADLSQGIYFMIIETESGKGVRRFIKK</sequence>
<dbReference type="InterPro" id="IPR013320">
    <property type="entry name" value="ConA-like_dom_sf"/>
</dbReference>
<dbReference type="InterPro" id="IPR026444">
    <property type="entry name" value="Secre_tail"/>
</dbReference>
<evidence type="ECO:0000313" key="4">
    <source>
        <dbReference type="EMBL" id="TCP25222.1"/>
    </source>
</evidence>
<evidence type="ECO:0000313" key="5">
    <source>
        <dbReference type="Proteomes" id="UP000294564"/>
    </source>
</evidence>
<protein>
    <submittedName>
        <fullName evidence="4">Putative repeat protein (TIGR02543 family)/predicted secreted protein (Por secretion system target)</fullName>
    </submittedName>
</protein>
<dbReference type="EMBL" id="SLXM01000004">
    <property type="protein sequence ID" value="TCP25222.1"/>
    <property type="molecule type" value="Genomic_DNA"/>
</dbReference>
<dbReference type="InterPro" id="IPR006626">
    <property type="entry name" value="PbH1"/>
</dbReference>
<dbReference type="SUPFAM" id="SSF51126">
    <property type="entry name" value="Pectin lyase-like"/>
    <property type="match status" value="2"/>
</dbReference>
<dbReference type="SMART" id="SM00710">
    <property type="entry name" value="PbH1"/>
    <property type="match status" value="10"/>
</dbReference>
<dbReference type="PROSITE" id="PS50853">
    <property type="entry name" value="FN3"/>
    <property type="match status" value="1"/>
</dbReference>
<accession>A0A4R2NTP1</accession>
<dbReference type="InterPro" id="IPR059226">
    <property type="entry name" value="Choice_anch_Q_dom"/>
</dbReference>
<dbReference type="RefSeq" id="WP_132794603.1">
    <property type="nucleotide sequence ID" value="NZ_SLXM01000004.1"/>
</dbReference>
<dbReference type="GO" id="GO:0004553">
    <property type="term" value="F:hydrolase activity, hydrolyzing O-glycosyl compounds"/>
    <property type="evidence" value="ECO:0007669"/>
    <property type="project" value="UniProtKB-ARBA"/>
</dbReference>
<dbReference type="InterPro" id="IPR012334">
    <property type="entry name" value="Pectin_lyas_fold"/>
</dbReference>
<organism evidence="4 5">
    <name type="scientific">Tenacibaculum skagerrakense</name>
    <dbReference type="NCBI Taxonomy" id="186571"/>
    <lineage>
        <taxon>Bacteria</taxon>
        <taxon>Pseudomonadati</taxon>
        <taxon>Bacteroidota</taxon>
        <taxon>Flavobacteriia</taxon>
        <taxon>Flavobacteriales</taxon>
        <taxon>Flavobacteriaceae</taxon>
        <taxon>Tenacibaculum</taxon>
    </lineage>
</organism>
<reference evidence="4 5" key="1">
    <citation type="submission" date="2019-03" db="EMBL/GenBank/DDBJ databases">
        <title>Genomic Encyclopedia of Type Strains, Phase IV (KMG-IV): sequencing the most valuable type-strain genomes for metagenomic binning, comparative biology and taxonomic classification.</title>
        <authorList>
            <person name="Goeker M."/>
        </authorList>
    </citation>
    <scope>NUCLEOTIDE SEQUENCE [LARGE SCALE GENOMIC DNA]</scope>
    <source>
        <strain evidence="4 5">DSM 14836</strain>
    </source>
</reference>
<dbReference type="InterPro" id="IPR011050">
    <property type="entry name" value="Pectin_lyase_fold/virulence"/>
</dbReference>
<dbReference type="Gene3D" id="2.60.120.200">
    <property type="match status" value="1"/>
</dbReference>
<dbReference type="GO" id="GO:0005975">
    <property type="term" value="P:carbohydrate metabolic process"/>
    <property type="evidence" value="ECO:0007669"/>
    <property type="project" value="UniProtKB-ARBA"/>
</dbReference>
<dbReference type="NCBIfam" id="TIGR02543">
    <property type="entry name" value="List_Bact_rpt"/>
    <property type="match status" value="7"/>
</dbReference>
<keyword evidence="1 2" id="KW-0732">Signal</keyword>
<dbReference type="NCBIfam" id="TIGR04183">
    <property type="entry name" value="Por_Secre_tail"/>
    <property type="match status" value="1"/>
</dbReference>
<dbReference type="Proteomes" id="UP000294564">
    <property type="component" value="Unassembled WGS sequence"/>
</dbReference>
<dbReference type="Gene3D" id="2.160.20.10">
    <property type="entry name" value="Single-stranded right-handed beta-helix, Pectin lyase-like"/>
    <property type="match status" value="2"/>
</dbReference>
<dbReference type="SUPFAM" id="SSF49899">
    <property type="entry name" value="Concanavalin A-like lectins/glucanases"/>
    <property type="match status" value="1"/>
</dbReference>
<gene>
    <name evidence="4" type="ORF">EV195_104255</name>
</gene>
<dbReference type="OrthoDB" id="8901262at2"/>
<dbReference type="InterPro" id="IPR003961">
    <property type="entry name" value="FN3_dom"/>
</dbReference>
<proteinExistence type="predicted"/>